<dbReference type="OrthoDB" id="9761809at2"/>
<reference evidence="9 10" key="1">
    <citation type="journal article" date="2008" name="Int. J. Syst. Evol. Microbiol.">
        <title>Description of Roseateles aquatilis sp. nov. and Roseateles terrae sp. nov., in the class Betaproteobacteria, and emended description of the genus Roseateles.</title>
        <authorList>
            <person name="Gomila M."/>
            <person name="Bowien B."/>
            <person name="Falsen E."/>
            <person name="Moore E.R."/>
            <person name="Lalucat J."/>
        </authorList>
    </citation>
    <scope>NUCLEOTIDE SEQUENCE [LARGE SCALE GENOMIC DNA]</scope>
    <source>
        <strain evidence="9 10">CCUG 48205</strain>
    </source>
</reference>
<dbReference type="EC" id="3.4.11.18" evidence="6 7"/>
<dbReference type="InterPro" id="IPR000994">
    <property type="entry name" value="Pept_M24"/>
</dbReference>
<dbReference type="RefSeq" id="WP_088384728.1">
    <property type="nucleotide sequence ID" value="NZ_NIOF01000003.1"/>
</dbReference>
<dbReference type="HAMAP" id="MF_01974">
    <property type="entry name" value="MetAP_1"/>
    <property type="match status" value="1"/>
</dbReference>
<feature type="binding site" evidence="6">
    <location>
        <position position="232"/>
    </location>
    <ligand>
        <name>a divalent metal cation</name>
        <dbReference type="ChEBI" id="CHEBI:60240"/>
        <label>2</label>
        <note>catalytic</note>
    </ligand>
</feature>
<keyword evidence="3 6" id="KW-0645">Protease</keyword>
<dbReference type="GO" id="GO:0006508">
    <property type="term" value="P:proteolysis"/>
    <property type="evidence" value="ECO:0007669"/>
    <property type="project" value="UniProtKB-KW"/>
</dbReference>
<dbReference type="GO" id="GO:0070006">
    <property type="term" value="F:metalloaminopeptidase activity"/>
    <property type="evidence" value="ECO:0007669"/>
    <property type="project" value="UniProtKB-UniRule"/>
</dbReference>
<sequence>MTVESDADIQGLKAVGEAVATVLRRMLDAIRPGMTTRELDEMGERWLTEFGAKSAPRVMYNFPGATCISINEQAAHGIPGDRVIQKGDVVNVDVSAELNGYFGDTGGTRIVPPTTPTKTQLVFAAQYALDQAMKEVKPGAKLNRIGHAIERVAKGHKFKIIENLCSHGVGRSLHEEPKSIPGYFDPNDTRVLTEGMVITIEPFLSTKSRWVDEEADGWTLSGMKGNLSAQFEHTMIVTRNGPLVVTHALPN</sequence>
<feature type="domain" description="Peptidase M24" evidence="8">
    <location>
        <begin position="11"/>
        <end position="238"/>
    </location>
</feature>
<name>A0A246JG58_9BURK</name>
<feature type="binding site" evidence="6">
    <location>
        <position position="201"/>
    </location>
    <ligand>
        <name>a divalent metal cation</name>
        <dbReference type="ChEBI" id="CHEBI:60240"/>
        <label>2</label>
        <note>catalytic</note>
    </ligand>
</feature>
<keyword evidence="2 6" id="KW-0031">Aminopeptidase</keyword>
<comment type="caution">
    <text evidence="9">The sequence shown here is derived from an EMBL/GenBank/DDBJ whole genome shotgun (WGS) entry which is preliminary data.</text>
</comment>
<feature type="binding site" evidence="6">
    <location>
        <position position="104"/>
    </location>
    <ligand>
        <name>a divalent metal cation</name>
        <dbReference type="ChEBI" id="CHEBI:60240"/>
        <label>2</label>
        <note>catalytic</note>
    </ligand>
</feature>
<comment type="similarity">
    <text evidence="6">Belongs to the peptidase M24A family. Methionine aminopeptidase type 1 subfamily.</text>
</comment>
<dbReference type="EMBL" id="NIOF01000003">
    <property type="protein sequence ID" value="OWQ91501.1"/>
    <property type="molecule type" value="Genomic_DNA"/>
</dbReference>
<feature type="binding site" evidence="6">
    <location>
        <position position="76"/>
    </location>
    <ligand>
        <name>substrate</name>
    </ligand>
</feature>
<keyword evidence="10" id="KW-1185">Reference proteome</keyword>
<dbReference type="GO" id="GO:0004239">
    <property type="term" value="F:initiator methionyl aminopeptidase activity"/>
    <property type="evidence" value="ECO:0007669"/>
    <property type="project" value="UniProtKB-UniRule"/>
</dbReference>
<comment type="subunit">
    <text evidence="6">Monomer.</text>
</comment>
<comment type="cofactor">
    <cofactor evidence="6">
        <name>Co(2+)</name>
        <dbReference type="ChEBI" id="CHEBI:48828"/>
    </cofactor>
    <cofactor evidence="6">
        <name>Zn(2+)</name>
        <dbReference type="ChEBI" id="CHEBI:29105"/>
    </cofactor>
    <cofactor evidence="6">
        <name>Mn(2+)</name>
        <dbReference type="ChEBI" id="CHEBI:29035"/>
    </cofactor>
    <cofactor evidence="6">
        <name>Fe(2+)</name>
        <dbReference type="ChEBI" id="CHEBI:29033"/>
    </cofactor>
    <text evidence="6">Binds 2 divalent metal cations per subunit. Has a high-affinity and a low affinity metal-binding site. The true nature of the physiological cofactor is under debate. The enzyme is active with cobalt, zinc, manganese or divalent iron ions. Most likely, methionine aminopeptidases function as mononuclear Fe(2+)-metalloproteases under physiological conditions, and the catalytically relevant metal-binding site has been assigned to the histidine-containing high-affinity site.</text>
</comment>
<feature type="binding site" evidence="6">
    <location>
        <position position="104"/>
    </location>
    <ligand>
        <name>a divalent metal cation</name>
        <dbReference type="ChEBI" id="CHEBI:60240"/>
        <label>1</label>
    </ligand>
</feature>
<evidence type="ECO:0000313" key="9">
    <source>
        <dbReference type="EMBL" id="OWQ91501.1"/>
    </source>
</evidence>
<comment type="catalytic activity">
    <reaction evidence="6 7">
        <text>Release of N-terminal amino acids, preferentially methionine, from peptides and arylamides.</text>
        <dbReference type="EC" id="3.4.11.18"/>
    </reaction>
</comment>
<dbReference type="GO" id="GO:0046872">
    <property type="term" value="F:metal ion binding"/>
    <property type="evidence" value="ECO:0007669"/>
    <property type="project" value="UniProtKB-UniRule"/>
</dbReference>
<dbReference type="PRINTS" id="PR00599">
    <property type="entry name" value="MAPEPTIDASE"/>
</dbReference>
<feature type="binding site" evidence="6">
    <location>
        <position position="232"/>
    </location>
    <ligand>
        <name>a divalent metal cation</name>
        <dbReference type="ChEBI" id="CHEBI:60240"/>
        <label>1</label>
    </ligand>
</feature>
<dbReference type="AlphaFoldDB" id="A0A246JG58"/>
<dbReference type="Gene3D" id="3.90.230.10">
    <property type="entry name" value="Creatinase/methionine aminopeptidase superfamily"/>
    <property type="match status" value="1"/>
</dbReference>
<dbReference type="InterPro" id="IPR001714">
    <property type="entry name" value="Pept_M24_MAP"/>
</dbReference>
<evidence type="ECO:0000256" key="7">
    <source>
        <dbReference type="RuleBase" id="RU003653"/>
    </source>
</evidence>
<keyword evidence="4 6" id="KW-0479">Metal-binding</keyword>
<feature type="binding site" evidence="6">
    <location>
        <position position="93"/>
    </location>
    <ligand>
        <name>a divalent metal cation</name>
        <dbReference type="ChEBI" id="CHEBI:60240"/>
        <label>1</label>
    </ligand>
</feature>
<dbReference type="SUPFAM" id="SSF55920">
    <property type="entry name" value="Creatinase/aminopeptidase"/>
    <property type="match status" value="1"/>
</dbReference>
<dbReference type="NCBIfam" id="TIGR00500">
    <property type="entry name" value="met_pdase_I"/>
    <property type="match status" value="1"/>
</dbReference>
<dbReference type="Proteomes" id="UP000197468">
    <property type="component" value="Unassembled WGS sequence"/>
</dbReference>
<organism evidence="9 10">
    <name type="scientific">Roseateles aquatilis</name>
    <dbReference type="NCBI Taxonomy" id="431061"/>
    <lineage>
        <taxon>Bacteria</taxon>
        <taxon>Pseudomonadati</taxon>
        <taxon>Pseudomonadota</taxon>
        <taxon>Betaproteobacteria</taxon>
        <taxon>Burkholderiales</taxon>
        <taxon>Sphaerotilaceae</taxon>
        <taxon>Roseateles</taxon>
    </lineage>
</organism>
<keyword evidence="5 6" id="KW-0378">Hydrolase</keyword>
<dbReference type="InterPro" id="IPR036005">
    <property type="entry name" value="Creatinase/aminopeptidase-like"/>
</dbReference>
<dbReference type="InterPro" id="IPR002467">
    <property type="entry name" value="Pept_M24A_MAP1"/>
</dbReference>
<dbReference type="PANTHER" id="PTHR43330:SF13">
    <property type="entry name" value="METHIONINE AMINOPEPTIDASE 2"/>
    <property type="match status" value="1"/>
</dbReference>
<evidence type="ECO:0000256" key="1">
    <source>
        <dbReference type="ARBA" id="ARBA00002521"/>
    </source>
</evidence>
<evidence type="ECO:0000256" key="6">
    <source>
        <dbReference type="HAMAP-Rule" id="MF_01974"/>
    </source>
</evidence>
<dbReference type="CDD" id="cd01086">
    <property type="entry name" value="MetAP1"/>
    <property type="match status" value="1"/>
</dbReference>
<evidence type="ECO:0000313" key="10">
    <source>
        <dbReference type="Proteomes" id="UP000197468"/>
    </source>
</evidence>
<dbReference type="Pfam" id="PF00557">
    <property type="entry name" value="Peptidase_M24"/>
    <property type="match status" value="1"/>
</dbReference>
<evidence type="ECO:0000256" key="4">
    <source>
        <dbReference type="ARBA" id="ARBA00022723"/>
    </source>
</evidence>
<evidence type="ECO:0000256" key="2">
    <source>
        <dbReference type="ARBA" id="ARBA00022438"/>
    </source>
</evidence>
<evidence type="ECO:0000259" key="8">
    <source>
        <dbReference type="Pfam" id="PF00557"/>
    </source>
</evidence>
<evidence type="ECO:0000256" key="3">
    <source>
        <dbReference type="ARBA" id="ARBA00022670"/>
    </source>
</evidence>
<comment type="function">
    <text evidence="1 6">Removes the N-terminal methionine from nascent proteins. The N-terminal methionine is often cleaved when the second residue in the primary sequence is small and uncharged (Met-Ala-, Cys, Gly, Pro, Ser, Thr, or Val). Requires deformylation of the N(alpha)-formylated initiator methionine before it can be hydrolyzed.</text>
</comment>
<evidence type="ECO:0000256" key="5">
    <source>
        <dbReference type="ARBA" id="ARBA00022801"/>
    </source>
</evidence>
<feature type="binding site" evidence="6">
    <location>
        <position position="167"/>
    </location>
    <ligand>
        <name>a divalent metal cation</name>
        <dbReference type="ChEBI" id="CHEBI:60240"/>
        <label>2</label>
        <note>catalytic</note>
    </ligand>
</feature>
<dbReference type="PANTHER" id="PTHR43330">
    <property type="entry name" value="METHIONINE AMINOPEPTIDASE"/>
    <property type="match status" value="1"/>
</dbReference>
<accession>A0A246JG58</accession>
<gene>
    <name evidence="6 9" type="primary">map</name>
    <name evidence="9" type="ORF">CDN99_10150</name>
</gene>
<proteinExistence type="inferred from homology"/>
<protein>
    <recommendedName>
        <fullName evidence="6 7">Methionine aminopeptidase</fullName>
        <shortName evidence="6">MAP</shortName>
        <shortName evidence="6">MetAP</shortName>
        <ecNumber evidence="6 7">3.4.11.18</ecNumber>
    </recommendedName>
    <alternativeName>
        <fullName evidence="6">Peptidase M</fullName>
    </alternativeName>
</protein>
<feature type="binding site" evidence="6">
    <location>
        <position position="174"/>
    </location>
    <ligand>
        <name>substrate</name>
    </ligand>
</feature>